<dbReference type="EMBL" id="POWF01000001">
    <property type="protein sequence ID" value="PNQ75420.1"/>
    <property type="molecule type" value="Genomic_DNA"/>
</dbReference>
<evidence type="ECO:0000256" key="1">
    <source>
        <dbReference type="SAM" id="MobiDB-lite"/>
    </source>
</evidence>
<accession>A0A2K1E585</accession>
<dbReference type="OrthoDB" id="9812454at2"/>
<keyword evidence="3" id="KW-1185">Reference proteome</keyword>
<dbReference type="AlphaFoldDB" id="A0A2K1E585"/>
<gene>
    <name evidence="2" type="ORF">C1T31_04615</name>
</gene>
<evidence type="ECO:0000313" key="3">
    <source>
        <dbReference type="Proteomes" id="UP000236641"/>
    </source>
</evidence>
<evidence type="ECO:0000313" key="2">
    <source>
        <dbReference type="EMBL" id="PNQ75420.1"/>
    </source>
</evidence>
<comment type="caution">
    <text evidence="2">The sequence shown here is derived from an EMBL/GenBank/DDBJ whole genome shotgun (WGS) entry which is preliminary data.</text>
</comment>
<reference evidence="2 3" key="1">
    <citation type="submission" date="2018-01" db="EMBL/GenBank/DDBJ databases">
        <title>The draft genome of Hanstruepera neustonica JCM19743.</title>
        <authorList>
            <person name="He R.-H."/>
            <person name="Du Z.-J."/>
        </authorList>
    </citation>
    <scope>NUCLEOTIDE SEQUENCE [LARGE SCALE GENOMIC DNA]</scope>
    <source>
        <strain evidence="2 3">JCM19743</strain>
    </source>
</reference>
<proteinExistence type="predicted"/>
<dbReference type="RefSeq" id="WP_103051259.1">
    <property type="nucleotide sequence ID" value="NZ_POWF01000001.1"/>
</dbReference>
<organism evidence="2 3">
    <name type="scientific">Hanstruepera neustonica</name>
    <dbReference type="NCBI Taxonomy" id="1445657"/>
    <lineage>
        <taxon>Bacteria</taxon>
        <taxon>Pseudomonadati</taxon>
        <taxon>Bacteroidota</taxon>
        <taxon>Flavobacteriia</taxon>
        <taxon>Flavobacteriales</taxon>
        <taxon>Flavobacteriaceae</taxon>
        <taxon>Hanstruepera</taxon>
    </lineage>
</organism>
<dbReference type="Pfam" id="PF14121">
    <property type="entry name" value="Porin_10"/>
    <property type="match status" value="1"/>
</dbReference>
<sequence length="658" mass="77516">MSKIVLAFFLIFGIYSGFAQKPGYIEKENNSNNQGFRLNDSLSNGSTESTSNKNIKNLDAKIEMYAIISHLKDTTYVDTTLTIQKEYKFNYLRRDNFELLPFSNVGQTYNSLSYNYANNSIMPLFGARARHFNYMEIEDIHYYHVPTPLTELYYKTAFEQGQQVDAFFTVNTSEQFNFSVAYKGLRSLGKYQHILTSTGNFRFTSSFKTKNKRYFANAHIVMQDLLNEENGGLQDDNIQYFESGNPEFRDRAVLAVNFEDAENLLKGKRFHLDHYYYIIKPKDSISRNSLSVNHVISFEDKYFEYNQTRANEYFGDAFQSRDLRDRVTLENFYNRLGVSYNNSMLGELQLGVEHNNYNYGYDKVVVINNQNITNRLKGDIISIGGRYQKAINKFSLFGEAGLNVSGDFEGNFFTGRASYSLNENNRIEAQINHNATAPNYNYLLYQSVYKNYNWQNNFNNIETQQISFNLDTKWFGNLSLNYTTINDYVYFKKDGVDDLIKPFQTDQTINYLKLKWEKGFNFLRKFTLYNTVMYQNVQDNNKVFNLPELTTRNTLYYSNHFFKRALFLQTGVTFSYFSKYYMNAYDPLMAEFYVQTDREYGAFPRFDFFVNAKIQQIRIYLKAEHFNSAWTGYDFYSAPNYPYRDFTVRFGVVWNFFL</sequence>
<protein>
    <recommendedName>
        <fullName evidence="4">Porin</fullName>
    </recommendedName>
</protein>
<name>A0A2K1E585_9FLAO</name>
<evidence type="ECO:0008006" key="4">
    <source>
        <dbReference type="Google" id="ProtNLM"/>
    </source>
</evidence>
<dbReference type="InterPro" id="IPR025631">
    <property type="entry name" value="Porin_10"/>
</dbReference>
<feature type="region of interest" description="Disordered" evidence="1">
    <location>
        <begin position="30"/>
        <end position="52"/>
    </location>
</feature>
<dbReference type="Proteomes" id="UP000236641">
    <property type="component" value="Unassembled WGS sequence"/>
</dbReference>